<reference evidence="2" key="1">
    <citation type="journal article" date="2020" name="Nature">
        <title>Giant virus diversity and host interactions through global metagenomics.</title>
        <authorList>
            <person name="Schulz F."/>
            <person name="Roux S."/>
            <person name="Paez-Espino D."/>
            <person name="Jungbluth S."/>
            <person name="Walsh D.A."/>
            <person name="Denef V.J."/>
            <person name="McMahon K.D."/>
            <person name="Konstantinidis K.T."/>
            <person name="Eloe-Fadrosh E.A."/>
            <person name="Kyrpides N.C."/>
            <person name="Woyke T."/>
        </authorList>
    </citation>
    <scope>NUCLEOTIDE SEQUENCE</scope>
    <source>
        <strain evidence="2">GVMAG-M-3300024261-8</strain>
    </source>
</reference>
<organism evidence="2">
    <name type="scientific">viral metagenome</name>
    <dbReference type="NCBI Taxonomy" id="1070528"/>
    <lineage>
        <taxon>unclassified sequences</taxon>
        <taxon>metagenomes</taxon>
        <taxon>organismal metagenomes</taxon>
    </lineage>
</organism>
<sequence length="199" mass="22891">MASSDTLGWVMIILVLFISYYVYSDNIESFQLKCIVSGVDGNKYCVRDRNDINKAADLLAEVTVNCKKLVEYVGEKYADRENVKRLVENFNPKKITETLPTSTYTAYSENKGEKVAFCLNQTKENNDHLIDKHTLTFVAIHELSHVMTKSIGHKSEFWENFKFLLECAKEAGIHDPTDYKKEPQQYCGMKIQDSPYYDA</sequence>
<evidence type="ECO:0008006" key="3">
    <source>
        <dbReference type="Google" id="ProtNLM"/>
    </source>
</evidence>
<keyword evidence="1" id="KW-0472">Membrane</keyword>
<proteinExistence type="predicted"/>
<evidence type="ECO:0000313" key="2">
    <source>
        <dbReference type="EMBL" id="QHT95464.1"/>
    </source>
</evidence>
<dbReference type="AlphaFoldDB" id="A0A6C0IQF6"/>
<accession>A0A6C0IQF6</accession>
<dbReference type="EMBL" id="MN740240">
    <property type="protein sequence ID" value="QHT95464.1"/>
    <property type="molecule type" value="Genomic_DNA"/>
</dbReference>
<keyword evidence="1" id="KW-1133">Transmembrane helix</keyword>
<keyword evidence="1" id="KW-0812">Transmembrane</keyword>
<name>A0A6C0IQF6_9ZZZZ</name>
<feature type="transmembrane region" description="Helical" evidence="1">
    <location>
        <begin position="6"/>
        <end position="23"/>
    </location>
</feature>
<evidence type="ECO:0000256" key="1">
    <source>
        <dbReference type="SAM" id="Phobius"/>
    </source>
</evidence>
<protein>
    <recommendedName>
        <fullName evidence="3">WLM domain-containing protein</fullName>
    </recommendedName>
</protein>